<feature type="coiled-coil region" evidence="1">
    <location>
        <begin position="25"/>
        <end position="52"/>
    </location>
</feature>
<accession>A0ABW3UFF7</accession>
<name>A0ABW3UFF7_9BACL</name>
<keyword evidence="2" id="KW-1133">Transmembrane helix</keyword>
<reference evidence="4" key="1">
    <citation type="journal article" date="2019" name="Int. J. Syst. Evol. Microbiol.">
        <title>The Global Catalogue of Microorganisms (GCM) 10K type strain sequencing project: providing services to taxonomists for standard genome sequencing and annotation.</title>
        <authorList>
            <consortium name="The Broad Institute Genomics Platform"/>
            <consortium name="The Broad Institute Genome Sequencing Center for Infectious Disease"/>
            <person name="Wu L."/>
            <person name="Ma J."/>
        </authorList>
    </citation>
    <scope>NUCLEOTIDE SEQUENCE [LARGE SCALE GENOMIC DNA]</scope>
    <source>
        <strain evidence="4">CCUG 53270</strain>
    </source>
</reference>
<keyword evidence="1" id="KW-0175">Coiled coil</keyword>
<dbReference type="Proteomes" id="UP001597180">
    <property type="component" value="Unassembled WGS sequence"/>
</dbReference>
<sequence length="150" mass="16673">MIWQISVSLASLAFIVLAGYLLFMLRESRKAMAQAQETLSAIQVQLKLTTEESVRTIRLSRQLLEDVQGRLKATDGFVAAMEQTGEAASTLSHSVKLVSRTLSDTVLEARESLHSRQDTVKDLIELTTTGIQLWQRWQAQKASPKGKTGE</sequence>
<dbReference type="PANTHER" id="PTHR40070">
    <property type="entry name" value="UPF0478 PROTEIN YTXG"/>
    <property type="match status" value="1"/>
</dbReference>
<evidence type="ECO:0000313" key="4">
    <source>
        <dbReference type="Proteomes" id="UP001597180"/>
    </source>
</evidence>
<gene>
    <name evidence="3" type="ORF">ACFQ4B_02465</name>
</gene>
<keyword evidence="4" id="KW-1185">Reference proteome</keyword>
<keyword evidence="2" id="KW-0472">Membrane</keyword>
<keyword evidence="2" id="KW-0812">Transmembrane</keyword>
<evidence type="ECO:0000256" key="2">
    <source>
        <dbReference type="SAM" id="Phobius"/>
    </source>
</evidence>
<comment type="caution">
    <text evidence="3">The sequence shown here is derived from an EMBL/GenBank/DDBJ whole genome shotgun (WGS) entry which is preliminary data.</text>
</comment>
<evidence type="ECO:0000256" key="1">
    <source>
        <dbReference type="SAM" id="Coils"/>
    </source>
</evidence>
<feature type="transmembrane region" description="Helical" evidence="2">
    <location>
        <begin position="6"/>
        <end position="25"/>
    </location>
</feature>
<proteinExistence type="predicted"/>
<dbReference type="EMBL" id="JBHTLU010000007">
    <property type="protein sequence ID" value="MFD1218972.1"/>
    <property type="molecule type" value="Genomic_DNA"/>
</dbReference>
<protein>
    <submittedName>
        <fullName evidence="3">DUF948 domain-containing protein</fullName>
    </submittedName>
</protein>
<dbReference type="RefSeq" id="WP_079908553.1">
    <property type="nucleotide sequence ID" value="NZ_BAABJG010000027.1"/>
</dbReference>
<organism evidence="3 4">
    <name type="scientific">Paenibacillus vulneris</name>
    <dbReference type="NCBI Taxonomy" id="1133364"/>
    <lineage>
        <taxon>Bacteria</taxon>
        <taxon>Bacillati</taxon>
        <taxon>Bacillota</taxon>
        <taxon>Bacilli</taxon>
        <taxon>Bacillales</taxon>
        <taxon>Paenibacillaceae</taxon>
        <taxon>Paenibacillus</taxon>
    </lineage>
</organism>
<dbReference type="InterPro" id="IPR009293">
    <property type="entry name" value="UPF0478"/>
</dbReference>
<dbReference type="PANTHER" id="PTHR40070:SF1">
    <property type="entry name" value="UPF0478 PROTEIN YTXG"/>
    <property type="match status" value="1"/>
</dbReference>
<evidence type="ECO:0000313" key="3">
    <source>
        <dbReference type="EMBL" id="MFD1218972.1"/>
    </source>
</evidence>
<dbReference type="Pfam" id="PF06103">
    <property type="entry name" value="DUF948"/>
    <property type="match status" value="1"/>
</dbReference>